<dbReference type="SMART" id="SM00421">
    <property type="entry name" value="HTH_LUXR"/>
    <property type="match status" value="1"/>
</dbReference>
<evidence type="ECO:0000256" key="1">
    <source>
        <dbReference type="ARBA" id="ARBA00023015"/>
    </source>
</evidence>
<dbReference type="Gene3D" id="1.10.10.10">
    <property type="entry name" value="Winged helix-like DNA-binding domain superfamily/Winged helix DNA-binding domain"/>
    <property type="match status" value="1"/>
</dbReference>
<dbReference type="RefSeq" id="WP_142662148.1">
    <property type="nucleotide sequence ID" value="NZ_FXTK01000003.1"/>
</dbReference>
<dbReference type="InterPro" id="IPR036693">
    <property type="entry name" value="TF_LuxR_autoind-bd_dom_sf"/>
</dbReference>
<dbReference type="GO" id="GO:0006355">
    <property type="term" value="P:regulation of DNA-templated transcription"/>
    <property type="evidence" value="ECO:0007669"/>
    <property type="project" value="InterPro"/>
</dbReference>
<keyword evidence="6" id="KW-1185">Reference proteome</keyword>
<dbReference type="InterPro" id="IPR016032">
    <property type="entry name" value="Sig_transdc_resp-reg_C-effctor"/>
</dbReference>
<keyword evidence="3" id="KW-0804">Transcription</keyword>
<evidence type="ECO:0000313" key="6">
    <source>
        <dbReference type="Proteomes" id="UP000319014"/>
    </source>
</evidence>
<gene>
    <name evidence="5" type="ORF">SAMN06265221_103298</name>
</gene>
<evidence type="ECO:0000313" key="5">
    <source>
        <dbReference type="EMBL" id="SMO52915.1"/>
    </source>
</evidence>
<dbReference type="InterPro" id="IPR036388">
    <property type="entry name" value="WH-like_DNA-bd_sf"/>
</dbReference>
<keyword evidence="1" id="KW-0805">Transcription regulation</keyword>
<dbReference type="Gene3D" id="3.30.450.80">
    <property type="entry name" value="Transcription factor LuxR-like, autoinducer-binding domain"/>
    <property type="match status" value="1"/>
</dbReference>
<dbReference type="AlphaFoldDB" id="A0A521C0M4"/>
<dbReference type="SUPFAM" id="SSF75516">
    <property type="entry name" value="Pheromone-binding domain of LuxR-like quorum-sensing transcription factors"/>
    <property type="match status" value="1"/>
</dbReference>
<evidence type="ECO:0000259" key="4">
    <source>
        <dbReference type="PROSITE" id="PS50043"/>
    </source>
</evidence>
<organism evidence="5 6">
    <name type="scientific">Paracoccus laeviglucosivorans</name>
    <dbReference type="NCBI Taxonomy" id="1197861"/>
    <lineage>
        <taxon>Bacteria</taxon>
        <taxon>Pseudomonadati</taxon>
        <taxon>Pseudomonadota</taxon>
        <taxon>Alphaproteobacteria</taxon>
        <taxon>Rhodobacterales</taxon>
        <taxon>Paracoccaceae</taxon>
        <taxon>Paracoccus</taxon>
    </lineage>
</organism>
<dbReference type="Proteomes" id="UP000319014">
    <property type="component" value="Unassembled WGS sequence"/>
</dbReference>
<sequence length="200" mass="21877">MTFSVEAELRAISLLASAGYYMGIRIREAKADLVYNTYPPQWQQRYLAMSYKLRDPIIAWAYANNGAAHWSDIAQNDAAGVIADAARHGLVHGLVVTVGAIGARTIAGFARPDRPFSLAEAEYLQAALHRMHRHARPKAVTVRELHALRLVAAGKTYAIAAHMLGISEGALRARLTSARSRLGARTVPEAIQIARQQNII</sequence>
<dbReference type="Pfam" id="PF03472">
    <property type="entry name" value="Autoind_bind"/>
    <property type="match status" value="1"/>
</dbReference>
<dbReference type="InterPro" id="IPR000792">
    <property type="entry name" value="Tscrpt_reg_LuxR_C"/>
</dbReference>
<dbReference type="SUPFAM" id="SSF46894">
    <property type="entry name" value="C-terminal effector domain of the bipartite response regulators"/>
    <property type="match status" value="1"/>
</dbReference>
<evidence type="ECO:0000256" key="2">
    <source>
        <dbReference type="ARBA" id="ARBA00023125"/>
    </source>
</evidence>
<dbReference type="OrthoDB" id="7826109at2"/>
<dbReference type="PROSITE" id="PS50043">
    <property type="entry name" value="HTH_LUXR_2"/>
    <property type="match status" value="1"/>
</dbReference>
<keyword evidence="2" id="KW-0238">DNA-binding</keyword>
<evidence type="ECO:0000256" key="3">
    <source>
        <dbReference type="ARBA" id="ARBA00023163"/>
    </source>
</evidence>
<proteinExistence type="predicted"/>
<name>A0A521C0M4_9RHOB</name>
<dbReference type="GO" id="GO:0003677">
    <property type="term" value="F:DNA binding"/>
    <property type="evidence" value="ECO:0007669"/>
    <property type="project" value="UniProtKB-KW"/>
</dbReference>
<feature type="domain" description="HTH luxR-type" evidence="4">
    <location>
        <begin position="133"/>
        <end position="198"/>
    </location>
</feature>
<dbReference type="InterPro" id="IPR005143">
    <property type="entry name" value="TF_LuxR_autoind-bd_dom"/>
</dbReference>
<reference evidence="5 6" key="1">
    <citation type="submission" date="2017-05" db="EMBL/GenBank/DDBJ databases">
        <authorList>
            <person name="Varghese N."/>
            <person name="Submissions S."/>
        </authorList>
    </citation>
    <scope>NUCLEOTIDE SEQUENCE [LARGE SCALE GENOMIC DNA]</scope>
    <source>
        <strain evidence="5 6">DSM 100094</strain>
    </source>
</reference>
<accession>A0A521C0M4</accession>
<protein>
    <submittedName>
        <fullName evidence="5">LuxR family transcriptional regulator</fullName>
    </submittedName>
</protein>
<dbReference type="EMBL" id="FXTK01000003">
    <property type="protein sequence ID" value="SMO52915.1"/>
    <property type="molecule type" value="Genomic_DNA"/>
</dbReference>